<proteinExistence type="predicted"/>
<comment type="caution">
    <text evidence="1">The sequence shown here is derived from an EMBL/GenBank/DDBJ whole genome shotgun (WGS) entry which is preliminary data.</text>
</comment>
<evidence type="ECO:0000313" key="2">
    <source>
        <dbReference type="Proteomes" id="UP000092600"/>
    </source>
</evidence>
<evidence type="ECO:0000313" key="1">
    <source>
        <dbReference type="EMBL" id="OAY69506.1"/>
    </source>
</evidence>
<dbReference type="Proteomes" id="UP000092600">
    <property type="component" value="Unassembled WGS sequence"/>
</dbReference>
<name>A0A199UY08_ANACO</name>
<accession>A0A199UY08</accession>
<organism evidence="1 2">
    <name type="scientific">Ananas comosus</name>
    <name type="common">Pineapple</name>
    <name type="synonym">Ananas ananas</name>
    <dbReference type="NCBI Taxonomy" id="4615"/>
    <lineage>
        <taxon>Eukaryota</taxon>
        <taxon>Viridiplantae</taxon>
        <taxon>Streptophyta</taxon>
        <taxon>Embryophyta</taxon>
        <taxon>Tracheophyta</taxon>
        <taxon>Spermatophyta</taxon>
        <taxon>Magnoliopsida</taxon>
        <taxon>Liliopsida</taxon>
        <taxon>Poales</taxon>
        <taxon>Bromeliaceae</taxon>
        <taxon>Bromelioideae</taxon>
        <taxon>Ananas</taxon>
    </lineage>
</organism>
<protein>
    <submittedName>
        <fullName evidence="1">Uncharacterized protein</fullName>
    </submittedName>
</protein>
<sequence length="59" mass="6968">MDLMRWIQISSNLPSPLTVSYEYAIVFFSGIRRLLDETCNGKKVDEWNCKIGLKKWQNM</sequence>
<dbReference type="AlphaFoldDB" id="A0A199UY08"/>
<reference evidence="1 2" key="1">
    <citation type="journal article" date="2016" name="DNA Res.">
        <title>The draft genome of MD-2 pineapple using hybrid error correction of long reads.</title>
        <authorList>
            <person name="Redwan R.M."/>
            <person name="Saidin A."/>
            <person name="Kumar S.V."/>
        </authorList>
    </citation>
    <scope>NUCLEOTIDE SEQUENCE [LARGE SCALE GENOMIC DNA]</scope>
    <source>
        <strain evidence="2">cv. MD2</strain>
        <tissue evidence="1">Leaf</tissue>
    </source>
</reference>
<dbReference type="EMBL" id="LSRQ01004398">
    <property type="protein sequence ID" value="OAY69506.1"/>
    <property type="molecule type" value="Genomic_DNA"/>
</dbReference>
<gene>
    <name evidence="1" type="ORF">ACMD2_24780</name>
</gene>